<dbReference type="PIRSF" id="PIRSF000513">
    <property type="entry name" value="Thz_kinase"/>
    <property type="match status" value="1"/>
</dbReference>
<dbReference type="GO" id="GO:0009229">
    <property type="term" value="P:thiamine diphosphate biosynthetic process"/>
    <property type="evidence" value="ECO:0007669"/>
    <property type="project" value="UniProtKB-UniRule"/>
</dbReference>
<evidence type="ECO:0000256" key="6">
    <source>
        <dbReference type="ARBA" id="ARBA00022741"/>
    </source>
</evidence>
<evidence type="ECO:0000313" key="12">
    <source>
        <dbReference type="EMBL" id="HCW93816.1"/>
    </source>
</evidence>
<keyword evidence="9 11" id="KW-0460">Magnesium</keyword>
<dbReference type="Proteomes" id="UP000262325">
    <property type="component" value="Unassembled WGS sequence"/>
</dbReference>
<comment type="catalytic activity">
    <reaction evidence="1 11">
        <text>5-(2-hydroxyethyl)-4-methylthiazole + ATP = 4-methyl-5-(2-phosphooxyethyl)-thiazole + ADP + H(+)</text>
        <dbReference type="Rhea" id="RHEA:24212"/>
        <dbReference type="ChEBI" id="CHEBI:15378"/>
        <dbReference type="ChEBI" id="CHEBI:17957"/>
        <dbReference type="ChEBI" id="CHEBI:30616"/>
        <dbReference type="ChEBI" id="CHEBI:58296"/>
        <dbReference type="ChEBI" id="CHEBI:456216"/>
        <dbReference type="EC" id="2.7.1.50"/>
    </reaction>
</comment>
<evidence type="ECO:0000256" key="4">
    <source>
        <dbReference type="ARBA" id="ARBA00022679"/>
    </source>
</evidence>
<keyword evidence="4 11" id="KW-0808">Transferase</keyword>
<keyword evidence="5 11" id="KW-0479">Metal-binding</keyword>
<dbReference type="EMBL" id="DPPF01000188">
    <property type="protein sequence ID" value="HCW93816.1"/>
    <property type="molecule type" value="Genomic_DNA"/>
</dbReference>
<dbReference type="UniPathway" id="UPA00060">
    <property type="reaction ID" value="UER00139"/>
</dbReference>
<keyword evidence="10 11" id="KW-0784">Thiamine biosynthesis</keyword>
<evidence type="ECO:0000256" key="10">
    <source>
        <dbReference type="ARBA" id="ARBA00022977"/>
    </source>
</evidence>
<feature type="binding site" evidence="11">
    <location>
        <position position="167"/>
    </location>
    <ligand>
        <name>ATP</name>
        <dbReference type="ChEBI" id="CHEBI:30616"/>
    </ligand>
</feature>
<evidence type="ECO:0000256" key="7">
    <source>
        <dbReference type="ARBA" id="ARBA00022777"/>
    </source>
</evidence>
<dbReference type="PRINTS" id="PR01099">
    <property type="entry name" value="HYETHTZKNASE"/>
</dbReference>
<comment type="caution">
    <text evidence="12">The sequence shown here is derived from an EMBL/GenBank/DDBJ whole genome shotgun (WGS) entry which is preliminary data.</text>
</comment>
<evidence type="ECO:0000256" key="5">
    <source>
        <dbReference type="ARBA" id="ARBA00022723"/>
    </source>
</evidence>
<evidence type="ECO:0000256" key="8">
    <source>
        <dbReference type="ARBA" id="ARBA00022840"/>
    </source>
</evidence>
<sequence length="270" mass="28839">MYETVKSCIEKIRGKNPLIHNITNYVVMNSTANILLAIGASPVMAHSIDEVEEIASVSSAVILNIGTIQHSWLESMILAGKTANKNSIPVVLDPVGSGATKLRTEAVKRIFDEVKIDVFRGNTSEIMSVISEGVRTKGVDSTLSLNSELRESMKSLANKKQCIVTASGENDFITNGSESWLTKNGHHVMTKVTGTGCGLSAVTGAFCSVLPEDKLKACVAASALFSSCGEKAAKISDKPGSFITAFLDTLYTCDDEDVLKSMNIVQLDTT</sequence>
<evidence type="ECO:0000256" key="2">
    <source>
        <dbReference type="ARBA" id="ARBA00001946"/>
    </source>
</evidence>
<keyword evidence="8 11" id="KW-0067">ATP-binding</keyword>
<dbReference type="Gene3D" id="3.40.1190.20">
    <property type="match status" value="1"/>
</dbReference>
<dbReference type="CDD" id="cd01170">
    <property type="entry name" value="THZ_kinase"/>
    <property type="match status" value="1"/>
</dbReference>
<keyword evidence="7 11" id="KW-0418">Kinase</keyword>
<dbReference type="AlphaFoldDB" id="A0A3D5QD99"/>
<dbReference type="HAMAP" id="MF_00228">
    <property type="entry name" value="Thz_kinase"/>
    <property type="match status" value="1"/>
</dbReference>
<dbReference type="GO" id="GO:0000287">
    <property type="term" value="F:magnesium ion binding"/>
    <property type="evidence" value="ECO:0007669"/>
    <property type="project" value="UniProtKB-UniRule"/>
</dbReference>
<evidence type="ECO:0000256" key="9">
    <source>
        <dbReference type="ARBA" id="ARBA00022842"/>
    </source>
</evidence>
<proteinExistence type="inferred from homology"/>
<dbReference type="NCBIfam" id="TIGR00694">
    <property type="entry name" value="thiM"/>
    <property type="match status" value="1"/>
</dbReference>
<feature type="binding site" evidence="11">
    <location>
        <position position="120"/>
    </location>
    <ligand>
        <name>ATP</name>
        <dbReference type="ChEBI" id="CHEBI:30616"/>
    </ligand>
</feature>
<comment type="function">
    <text evidence="11">Catalyzes the phosphorylation of the hydroxyl group of 4-methyl-5-beta-hydroxyethylthiazole (THZ).</text>
</comment>
<dbReference type="GO" id="GO:0005524">
    <property type="term" value="F:ATP binding"/>
    <property type="evidence" value="ECO:0007669"/>
    <property type="project" value="UniProtKB-UniRule"/>
</dbReference>
<evidence type="ECO:0000313" key="13">
    <source>
        <dbReference type="Proteomes" id="UP000262325"/>
    </source>
</evidence>
<evidence type="ECO:0000256" key="1">
    <source>
        <dbReference type="ARBA" id="ARBA00001771"/>
    </source>
</evidence>
<organism evidence="12 13">
    <name type="scientific">Flexistipes sinusarabici</name>
    <dbReference type="NCBI Taxonomy" id="2352"/>
    <lineage>
        <taxon>Bacteria</taxon>
        <taxon>Pseudomonadati</taxon>
        <taxon>Deferribacterota</taxon>
        <taxon>Deferribacteres</taxon>
        <taxon>Deferribacterales</taxon>
        <taxon>Flexistipitaceae</taxon>
        <taxon>Flexistipes</taxon>
    </lineage>
</organism>
<comment type="pathway">
    <text evidence="3 11">Cofactor biosynthesis; thiamine diphosphate biosynthesis; 4-methyl-5-(2-phosphoethyl)-thiazole from 5-(2-hydroxyethyl)-4-methylthiazole: step 1/1.</text>
</comment>
<dbReference type="InterPro" id="IPR000417">
    <property type="entry name" value="Hyethyz_kinase"/>
</dbReference>
<keyword evidence="6 11" id="KW-0547">Nucleotide-binding</keyword>
<dbReference type="GO" id="GO:0004417">
    <property type="term" value="F:hydroxyethylthiazole kinase activity"/>
    <property type="evidence" value="ECO:0007669"/>
    <property type="project" value="UniProtKB-UniRule"/>
</dbReference>
<dbReference type="NCBIfam" id="NF006830">
    <property type="entry name" value="PRK09355.1"/>
    <property type="match status" value="1"/>
</dbReference>
<comment type="cofactor">
    <cofactor evidence="2 11">
        <name>Mg(2+)</name>
        <dbReference type="ChEBI" id="CHEBI:18420"/>
    </cofactor>
</comment>
<reference evidence="12 13" key="1">
    <citation type="journal article" date="2018" name="Nat. Biotechnol.">
        <title>A standardized bacterial taxonomy based on genome phylogeny substantially revises the tree of life.</title>
        <authorList>
            <person name="Parks D.H."/>
            <person name="Chuvochina M."/>
            <person name="Waite D.W."/>
            <person name="Rinke C."/>
            <person name="Skarshewski A."/>
            <person name="Chaumeil P.A."/>
            <person name="Hugenholtz P."/>
        </authorList>
    </citation>
    <scope>NUCLEOTIDE SEQUENCE [LARGE SCALE GENOMIC DNA]</scope>
    <source>
        <strain evidence="12">UBA8672</strain>
    </source>
</reference>
<protein>
    <recommendedName>
        <fullName evidence="11">Hydroxyethylthiazole kinase</fullName>
        <ecNumber evidence="11">2.7.1.50</ecNumber>
    </recommendedName>
    <alternativeName>
        <fullName evidence="11">4-methyl-5-beta-hydroxyethylthiazole kinase</fullName>
        <shortName evidence="11">TH kinase</shortName>
        <shortName evidence="11">Thz kinase</shortName>
    </alternativeName>
</protein>
<dbReference type="EC" id="2.7.1.50" evidence="11"/>
<comment type="similarity">
    <text evidence="11">Belongs to the Thz kinase family.</text>
</comment>
<feature type="binding site" evidence="11">
    <location>
        <position position="44"/>
    </location>
    <ligand>
        <name>substrate</name>
    </ligand>
</feature>
<dbReference type="GO" id="GO:0009228">
    <property type="term" value="P:thiamine biosynthetic process"/>
    <property type="evidence" value="ECO:0007669"/>
    <property type="project" value="UniProtKB-KW"/>
</dbReference>
<accession>A0A3D5QD99</accession>
<name>A0A3D5QD99_FLESI</name>
<dbReference type="InterPro" id="IPR029056">
    <property type="entry name" value="Ribokinase-like"/>
</dbReference>
<evidence type="ECO:0000256" key="3">
    <source>
        <dbReference type="ARBA" id="ARBA00004868"/>
    </source>
</evidence>
<dbReference type="SUPFAM" id="SSF53613">
    <property type="entry name" value="Ribokinase-like"/>
    <property type="match status" value="1"/>
</dbReference>
<gene>
    <name evidence="11" type="primary">thiM</name>
    <name evidence="12" type="ORF">DHM44_09060</name>
</gene>
<feature type="binding site" evidence="11">
    <location>
        <position position="194"/>
    </location>
    <ligand>
        <name>substrate</name>
    </ligand>
</feature>
<dbReference type="Pfam" id="PF02110">
    <property type="entry name" value="HK"/>
    <property type="match status" value="1"/>
</dbReference>
<evidence type="ECO:0000256" key="11">
    <source>
        <dbReference type="HAMAP-Rule" id="MF_00228"/>
    </source>
</evidence>